<keyword evidence="3" id="KW-1185">Reference proteome</keyword>
<feature type="transmembrane region" description="Helical" evidence="1">
    <location>
        <begin position="51"/>
        <end position="70"/>
    </location>
</feature>
<evidence type="ECO:0000313" key="3">
    <source>
        <dbReference type="Proteomes" id="UP000235145"/>
    </source>
</evidence>
<reference evidence="2 3" key="1">
    <citation type="journal article" date="2017" name="Nat. Commun.">
        <title>Genome assembly with in vitro proximity ligation data and whole-genome triplication in lettuce.</title>
        <authorList>
            <person name="Reyes-Chin-Wo S."/>
            <person name="Wang Z."/>
            <person name="Yang X."/>
            <person name="Kozik A."/>
            <person name="Arikit S."/>
            <person name="Song C."/>
            <person name="Xia L."/>
            <person name="Froenicke L."/>
            <person name="Lavelle D.O."/>
            <person name="Truco M.J."/>
            <person name="Xia R."/>
            <person name="Zhu S."/>
            <person name="Xu C."/>
            <person name="Xu H."/>
            <person name="Xu X."/>
            <person name="Cox K."/>
            <person name="Korf I."/>
            <person name="Meyers B.C."/>
            <person name="Michelmore R.W."/>
        </authorList>
    </citation>
    <scope>NUCLEOTIDE SEQUENCE [LARGE SCALE GENOMIC DNA]</scope>
    <source>
        <strain evidence="3">cv. Salinas</strain>
        <tissue evidence="2">Seedlings</tissue>
    </source>
</reference>
<name>A0A9R1VYS4_LACSA</name>
<accession>A0A9R1VYS4</accession>
<evidence type="ECO:0000313" key="2">
    <source>
        <dbReference type="EMBL" id="KAJ0213116.1"/>
    </source>
</evidence>
<protein>
    <submittedName>
        <fullName evidence="2">Uncharacterized protein</fullName>
    </submittedName>
</protein>
<gene>
    <name evidence="2" type="ORF">LSAT_V11C400210940</name>
</gene>
<sequence>MSILINTTCKNYIDTYEEVDEELSTIVSLHNDSILPRKGQTLILVFCRERILSSILFEVCILITTLYGASAPNWQYYPYYFS</sequence>
<dbReference type="EMBL" id="NBSK02000004">
    <property type="protein sequence ID" value="KAJ0213116.1"/>
    <property type="molecule type" value="Genomic_DNA"/>
</dbReference>
<evidence type="ECO:0000256" key="1">
    <source>
        <dbReference type="SAM" id="Phobius"/>
    </source>
</evidence>
<keyword evidence="1" id="KW-0812">Transmembrane</keyword>
<dbReference type="Proteomes" id="UP000235145">
    <property type="component" value="Unassembled WGS sequence"/>
</dbReference>
<keyword evidence="1" id="KW-1133">Transmembrane helix</keyword>
<keyword evidence="1" id="KW-0472">Membrane</keyword>
<comment type="caution">
    <text evidence="2">The sequence shown here is derived from an EMBL/GenBank/DDBJ whole genome shotgun (WGS) entry which is preliminary data.</text>
</comment>
<dbReference type="AlphaFoldDB" id="A0A9R1VYS4"/>
<organism evidence="2 3">
    <name type="scientific">Lactuca sativa</name>
    <name type="common">Garden lettuce</name>
    <dbReference type="NCBI Taxonomy" id="4236"/>
    <lineage>
        <taxon>Eukaryota</taxon>
        <taxon>Viridiplantae</taxon>
        <taxon>Streptophyta</taxon>
        <taxon>Embryophyta</taxon>
        <taxon>Tracheophyta</taxon>
        <taxon>Spermatophyta</taxon>
        <taxon>Magnoliopsida</taxon>
        <taxon>eudicotyledons</taxon>
        <taxon>Gunneridae</taxon>
        <taxon>Pentapetalae</taxon>
        <taxon>asterids</taxon>
        <taxon>campanulids</taxon>
        <taxon>Asterales</taxon>
        <taxon>Asteraceae</taxon>
        <taxon>Cichorioideae</taxon>
        <taxon>Cichorieae</taxon>
        <taxon>Lactucinae</taxon>
        <taxon>Lactuca</taxon>
    </lineage>
</organism>
<proteinExistence type="predicted"/>